<sequence length="190" mass="20835">MAKADYPYSHKVNGDRLGDQTKTIRVEPSEAELARIAKAYDVDGIESLVAELTLKPWRKDGVRVAGTLKADVRQICVVTLEPFVQSFSDEIDRTFEPVSSRPRRPRDLNDEGEIEIDLEGIDPPDVMLDGVLDLGALICEQLALNIDPFPRKPGAEFADRVEDAGDDGEGGEEKPSPFAALAKLKGEDDS</sequence>
<organism evidence="2 3">
    <name type="scientific">Roseibium litorale</name>
    <dbReference type="NCBI Taxonomy" id="2803841"/>
    <lineage>
        <taxon>Bacteria</taxon>
        <taxon>Pseudomonadati</taxon>
        <taxon>Pseudomonadota</taxon>
        <taxon>Alphaproteobacteria</taxon>
        <taxon>Hyphomicrobiales</taxon>
        <taxon>Stappiaceae</taxon>
        <taxon>Roseibium</taxon>
    </lineage>
</organism>
<feature type="compositionally biased region" description="Basic and acidic residues" evidence="1">
    <location>
        <begin position="149"/>
        <end position="163"/>
    </location>
</feature>
<dbReference type="InterPro" id="IPR003772">
    <property type="entry name" value="YceD"/>
</dbReference>
<proteinExistence type="predicted"/>
<evidence type="ECO:0000256" key="1">
    <source>
        <dbReference type="SAM" id="MobiDB-lite"/>
    </source>
</evidence>
<dbReference type="RefSeq" id="WP_192151231.1">
    <property type="nucleotide sequence ID" value="NZ_JACYXI010000029.1"/>
</dbReference>
<dbReference type="EMBL" id="JACYXI010000029">
    <property type="protein sequence ID" value="MBD8894349.1"/>
    <property type="molecule type" value="Genomic_DNA"/>
</dbReference>
<gene>
    <name evidence="2" type="ORF">IG616_22640</name>
</gene>
<reference evidence="3" key="1">
    <citation type="submission" date="2020-09" db="EMBL/GenBank/DDBJ databases">
        <title>The genome sequence of strain Labrenzia suaedae 4C16A.</title>
        <authorList>
            <person name="Liu Y."/>
        </authorList>
    </citation>
    <scope>NUCLEOTIDE SEQUENCE [LARGE SCALE GENOMIC DNA]</scope>
    <source>
        <strain evidence="3">4C16A</strain>
    </source>
</reference>
<accession>A0ABR9CU63</accession>
<dbReference type="Pfam" id="PF02620">
    <property type="entry name" value="YceD"/>
    <property type="match status" value="1"/>
</dbReference>
<protein>
    <submittedName>
        <fullName evidence="2">DUF177 domain-containing protein</fullName>
    </submittedName>
</protein>
<evidence type="ECO:0000313" key="3">
    <source>
        <dbReference type="Proteomes" id="UP000632063"/>
    </source>
</evidence>
<name>A0ABR9CU63_9HYPH</name>
<reference evidence="2 3" key="2">
    <citation type="journal article" date="2021" name="Int. J. Syst. Evol. Microbiol.">
        <title>Roseibium litorale sp. nov., isolated from a tidal flat sediment and proposal for the reclassification of Labrenzia polysiphoniae as Roseibium polysiphoniae comb. nov.</title>
        <authorList>
            <person name="Liu Y."/>
            <person name="Pei T."/>
            <person name="Du J."/>
            <person name="Chao M."/>
            <person name="Deng M.R."/>
            <person name="Zhu H."/>
        </authorList>
    </citation>
    <scope>NUCLEOTIDE SEQUENCE [LARGE SCALE GENOMIC DNA]</scope>
    <source>
        <strain evidence="2 3">4C16A</strain>
    </source>
</reference>
<dbReference type="Proteomes" id="UP000632063">
    <property type="component" value="Unassembled WGS sequence"/>
</dbReference>
<keyword evidence="3" id="KW-1185">Reference proteome</keyword>
<evidence type="ECO:0000313" key="2">
    <source>
        <dbReference type="EMBL" id="MBD8894349.1"/>
    </source>
</evidence>
<feature type="region of interest" description="Disordered" evidence="1">
    <location>
        <begin position="149"/>
        <end position="190"/>
    </location>
</feature>
<comment type="caution">
    <text evidence="2">The sequence shown here is derived from an EMBL/GenBank/DDBJ whole genome shotgun (WGS) entry which is preliminary data.</text>
</comment>